<dbReference type="GO" id="GO:0055085">
    <property type="term" value="P:transmembrane transport"/>
    <property type="evidence" value="ECO:0007669"/>
    <property type="project" value="UniProtKB-ARBA"/>
</dbReference>
<evidence type="ECO:0000256" key="16">
    <source>
        <dbReference type="ARBA" id="ARBA00041187"/>
    </source>
</evidence>
<gene>
    <name evidence="19" type="primary">yliA</name>
    <name evidence="19" type="ORF">RUN39_v1_230025</name>
</gene>
<dbReference type="EC" id="7.4.2.10" evidence="15"/>
<organism evidence="19">
    <name type="scientific">Ralstonia solanacearum</name>
    <name type="common">Pseudomonas solanacearum</name>
    <dbReference type="NCBI Taxonomy" id="305"/>
    <lineage>
        <taxon>Bacteria</taxon>
        <taxon>Pseudomonadati</taxon>
        <taxon>Pseudomonadota</taxon>
        <taxon>Betaproteobacteria</taxon>
        <taxon>Burkholderiales</taxon>
        <taxon>Burkholderiaceae</taxon>
        <taxon>Ralstonia</taxon>
        <taxon>Ralstonia solanacearum species complex</taxon>
    </lineage>
</organism>
<accession>A0A0S4TNY1</accession>
<dbReference type="FunFam" id="3.40.50.300:FF:000016">
    <property type="entry name" value="Oligopeptide ABC transporter ATP-binding component"/>
    <property type="match status" value="2"/>
</dbReference>
<dbReference type="InterPro" id="IPR013563">
    <property type="entry name" value="Oligopep_ABC_C"/>
</dbReference>
<evidence type="ECO:0000256" key="4">
    <source>
        <dbReference type="ARBA" id="ARBA00022448"/>
    </source>
</evidence>
<comment type="function">
    <text evidence="13">Part of the ABC transporter complex GsiABCD involved in glutathione import. Responsible for energy coupling to the transport system.</text>
</comment>
<dbReference type="CDD" id="cd03257">
    <property type="entry name" value="ABC_NikE_OppD_transporters"/>
    <property type="match status" value="2"/>
</dbReference>
<dbReference type="AlphaFoldDB" id="A0A0S4TNY1"/>
<dbReference type="PROSITE" id="PS00211">
    <property type="entry name" value="ABC_TRANSPORTER_1"/>
    <property type="match status" value="2"/>
</dbReference>
<dbReference type="InterPro" id="IPR003439">
    <property type="entry name" value="ABC_transporter-like_ATP-bd"/>
</dbReference>
<reference evidence="19" key="1">
    <citation type="submission" date="2015-10" db="EMBL/GenBank/DDBJ databases">
        <authorList>
            <person name="Gilbert D.G."/>
        </authorList>
    </citation>
    <scope>NUCLEOTIDE SEQUENCE</scope>
    <source>
        <strain evidence="19">Phyl III-seqv23</strain>
    </source>
</reference>
<dbReference type="PANTHER" id="PTHR43776">
    <property type="entry name" value="TRANSPORT ATP-BINDING PROTEIN"/>
    <property type="match status" value="1"/>
</dbReference>
<evidence type="ECO:0000256" key="1">
    <source>
        <dbReference type="ARBA" id="ARBA00004170"/>
    </source>
</evidence>
<evidence type="ECO:0000256" key="17">
    <source>
        <dbReference type="ARBA" id="ARBA00047640"/>
    </source>
</evidence>
<dbReference type="InterPro" id="IPR003593">
    <property type="entry name" value="AAA+_ATPase"/>
</dbReference>
<comment type="subunit">
    <text evidence="3">The complex is composed of two ATP-binding proteins (GsiA), two transmembrane proteins (GsiC and GsiD) and a solute-binding protein (GsiB).</text>
</comment>
<dbReference type="SUPFAM" id="SSF52540">
    <property type="entry name" value="P-loop containing nucleoside triphosphate hydrolases"/>
    <property type="match status" value="2"/>
</dbReference>
<keyword evidence="10 19" id="KW-0067">ATP-binding</keyword>
<evidence type="ECO:0000256" key="2">
    <source>
        <dbReference type="ARBA" id="ARBA00004533"/>
    </source>
</evidence>
<dbReference type="InterPro" id="IPR017871">
    <property type="entry name" value="ABC_transporter-like_CS"/>
</dbReference>
<protein>
    <recommendedName>
        <fullName evidence="16">Glutathione import ATP-binding protein GsiA</fullName>
        <ecNumber evidence="15">7.4.2.10</ecNumber>
    </recommendedName>
</protein>
<evidence type="ECO:0000259" key="18">
    <source>
        <dbReference type="PROSITE" id="PS50893"/>
    </source>
</evidence>
<keyword evidence="5" id="KW-1003">Cell membrane</keyword>
<evidence type="ECO:0000256" key="12">
    <source>
        <dbReference type="ARBA" id="ARBA00023136"/>
    </source>
</evidence>
<dbReference type="InterPro" id="IPR027417">
    <property type="entry name" value="P-loop_NTPase"/>
</dbReference>
<dbReference type="Pfam" id="PF00005">
    <property type="entry name" value="ABC_tran"/>
    <property type="match status" value="2"/>
</dbReference>
<comment type="subcellular location">
    <subcellularLocation>
        <location evidence="2">Cell inner membrane</location>
    </subcellularLocation>
    <subcellularLocation>
        <location evidence="1">Membrane</location>
        <topology evidence="1">Peripheral membrane protein</topology>
    </subcellularLocation>
</comment>
<evidence type="ECO:0000256" key="13">
    <source>
        <dbReference type="ARBA" id="ARBA00037530"/>
    </source>
</evidence>
<dbReference type="GO" id="GO:0015833">
    <property type="term" value="P:peptide transport"/>
    <property type="evidence" value="ECO:0007669"/>
    <property type="project" value="InterPro"/>
</dbReference>
<dbReference type="NCBIfam" id="NF007739">
    <property type="entry name" value="PRK10419.1"/>
    <property type="match status" value="2"/>
</dbReference>
<feature type="domain" description="ABC transporter" evidence="18">
    <location>
        <begin position="321"/>
        <end position="571"/>
    </location>
</feature>
<keyword evidence="12" id="KW-0472">Membrane</keyword>
<evidence type="ECO:0000256" key="9">
    <source>
        <dbReference type="ARBA" id="ARBA00022801"/>
    </source>
</evidence>
<keyword evidence="11" id="KW-1278">Translocase</keyword>
<keyword evidence="6" id="KW-0997">Cell inner membrane</keyword>
<dbReference type="SMART" id="SM00382">
    <property type="entry name" value="AAA"/>
    <property type="match status" value="2"/>
</dbReference>
<feature type="domain" description="ABC transporter" evidence="18">
    <location>
        <begin position="19"/>
        <end position="275"/>
    </location>
</feature>
<dbReference type="GO" id="GO:0005524">
    <property type="term" value="F:ATP binding"/>
    <property type="evidence" value="ECO:0007669"/>
    <property type="project" value="UniProtKB-KW"/>
</dbReference>
<evidence type="ECO:0000256" key="15">
    <source>
        <dbReference type="ARBA" id="ARBA00039050"/>
    </source>
</evidence>
<evidence type="ECO:0000313" key="19">
    <source>
        <dbReference type="EMBL" id="CUV11769.1"/>
    </source>
</evidence>
<keyword evidence="4" id="KW-0813">Transport</keyword>
<evidence type="ECO:0000256" key="14">
    <source>
        <dbReference type="ARBA" id="ARBA00038416"/>
    </source>
</evidence>
<dbReference type="EMBL" id="LN899819">
    <property type="protein sequence ID" value="CUV11769.1"/>
    <property type="molecule type" value="Genomic_DNA"/>
</dbReference>
<evidence type="ECO:0000256" key="6">
    <source>
        <dbReference type="ARBA" id="ARBA00022519"/>
    </source>
</evidence>
<evidence type="ECO:0000256" key="10">
    <source>
        <dbReference type="ARBA" id="ARBA00022840"/>
    </source>
</evidence>
<sequence>MTATQQTETAIAMPEQRIVQVQDLSVRFATSERVVDAVRSLSFHVDRGETLAVVGESGSGKSVTSLALMRLVEHGGGRIVGGHMHLRRRGGEVLDLVSASQAAMRGVRGADIAMIFQEPMTSLNPVFPVGEQIAESIRLHQGKSRAEARAEALRMLEQVRIPEARRVLARYPHQLSGGMRQRVMIAMALSCRPSLLIADEPTTALDVTIQAEILQLIRALQQEMRMAVVFITHDMGVVAEVADRVLVMYKGERVEAGPSATVFAQPAHPYTRALLSAVPQLGAMAGTDGPARFPLVRVDGTGLPIDTTPQPAVPHAGQPILRVRDLVTRFDVPAGLFGRVARRVHAVERVSFDLYPGETLALVGESGCGKSTTGRSLLRLVDSQSGSIEFAGQNIGALKGHALQTLRRNIQFIFQDPFASLDPRVPVGYSIMEPLLVHKVASGRQAQERVEWLLDKVGLQAAHAARYPHEFSGGQRQRICIARALALNPKVVIADESVSALDVSIQAQIVNLMLDLQKEFGIAFLFISHDMAVVERISHRVAVMYLGQIVEIGPRRAIFENPQHPYTKKLMSAVPIADPARRHLKRELSTHEIPSPIRAIDDMPVVRPLEQVAPDHFVARHAIGGAY</sequence>
<dbReference type="Pfam" id="PF08352">
    <property type="entry name" value="oligo_HPY"/>
    <property type="match status" value="2"/>
</dbReference>
<keyword evidence="8" id="KW-0547">Nucleotide-binding</keyword>
<dbReference type="Gene3D" id="3.40.50.300">
    <property type="entry name" value="P-loop containing nucleotide triphosphate hydrolases"/>
    <property type="match status" value="2"/>
</dbReference>
<name>A0A0S4TNY1_RALSL</name>
<keyword evidence="9" id="KW-0378">Hydrolase</keyword>
<comment type="catalytic activity">
    <reaction evidence="17">
        <text>glutathione(out) + ATP + H2O = glutathione(in) + ADP + phosphate + H(+)</text>
        <dbReference type="Rhea" id="RHEA:29791"/>
        <dbReference type="ChEBI" id="CHEBI:15377"/>
        <dbReference type="ChEBI" id="CHEBI:15378"/>
        <dbReference type="ChEBI" id="CHEBI:30616"/>
        <dbReference type="ChEBI" id="CHEBI:43474"/>
        <dbReference type="ChEBI" id="CHEBI:57925"/>
        <dbReference type="ChEBI" id="CHEBI:456216"/>
        <dbReference type="EC" id="7.4.2.10"/>
    </reaction>
</comment>
<evidence type="ECO:0000256" key="7">
    <source>
        <dbReference type="ARBA" id="ARBA00022737"/>
    </source>
</evidence>
<evidence type="ECO:0000256" key="5">
    <source>
        <dbReference type="ARBA" id="ARBA00022475"/>
    </source>
</evidence>
<dbReference type="PROSITE" id="PS50893">
    <property type="entry name" value="ABC_TRANSPORTER_2"/>
    <property type="match status" value="2"/>
</dbReference>
<dbReference type="NCBIfam" id="NF008453">
    <property type="entry name" value="PRK11308.1"/>
    <property type="match status" value="2"/>
</dbReference>
<comment type="similarity">
    <text evidence="14">Belongs to the ABC transporter superfamily. Glutathione importer (TC 3.A.1.5.11) family.</text>
</comment>
<evidence type="ECO:0000256" key="3">
    <source>
        <dbReference type="ARBA" id="ARBA00011469"/>
    </source>
</evidence>
<dbReference type="InterPro" id="IPR050319">
    <property type="entry name" value="ABC_transp_ATP-bind"/>
</dbReference>
<dbReference type="GO" id="GO:0016887">
    <property type="term" value="F:ATP hydrolysis activity"/>
    <property type="evidence" value="ECO:0007669"/>
    <property type="project" value="InterPro"/>
</dbReference>
<evidence type="ECO:0000256" key="11">
    <source>
        <dbReference type="ARBA" id="ARBA00022967"/>
    </source>
</evidence>
<keyword evidence="7" id="KW-0677">Repeat</keyword>
<dbReference type="PATRIC" id="fig|305.106.peg.682"/>
<evidence type="ECO:0000256" key="8">
    <source>
        <dbReference type="ARBA" id="ARBA00022741"/>
    </source>
</evidence>
<proteinExistence type="inferred from homology"/>
<dbReference type="PANTHER" id="PTHR43776:SF15">
    <property type="entry name" value="GLUTATHIONE IMPORT ATP-BINDING PROTEIN GSIA"/>
    <property type="match status" value="1"/>
</dbReference>
<dbReference type="GO" id="GO:0005886">
    <property type="term" value="C:plasma membrane"/>
    <property type="evidence" value="ECO:0007669"/>
    <property type="project" value="UniProtKB-SubCell"/>
</dbReference>